<evidence type="ECO:0000313" key="11">
    <source>
        <dbReference type="Proteomes" id="UP000823561"/>
    </source>
</evidence>
<evidence type="ECO:0000256" key="8">
    <source>
        <dbReference type="SAM" id="MobiDB-lite"/>
    </source>
</evidence>
<keyword evidence="5" id="KW-0862">Zinc</keyword>
<evidence type="ECO:0000256" key="3">
    <source>
        <dbReference type="ARBA" id="ARBA00022737"/>
    </source>
</evidence>
<feature type="domain" description="C2H2-type" evidence="9">
    <location>
        <begin position="722"/>
        <end position="749"/>
    </location>
</feature>
<dbReference type="FunFam" id="3.30.160.60:FF:000733">
    <property type="entry name" value="Zinc finger protein 236 variant"/>
    <property type="match status" value="1"/>
</dbReference>
<feature type="region of interest" description="Disordered" evidence="8">
    <location>
        <begin position="427"/>
        <end position="462"/>
    </location>
</feature>
<evidence type="ECO:0000256" key="2">
    <source>
        <dbReference type="ARBA" id="ARBA00022723"/>
    </source>
</evidence>
<feature type="compositionally biased region" description="Acidic residues" evidence="8">
    <location>
        <begin position="271"/>
        <end position="301"/>
    </location>
</feature>
<feature type="compositionally biased region" description="Polar residues" evidence="8">
    <location>
        <begin position="427"/>
        <end position="450"/>
    </location>
</feature>
<name>A0AAV6HE84_9TELE</name>
<keyword evidence="2" id="KW-0479">Metal-binding</keyword>
<feature type="region of interest" description="Disordered" evidence="8">
    <location>
        <begin position="167"/>
        <end position="198"/>
    </location>
</feature>
<dbReference type="PROSITE" id="PS00028">
    <property type="entry name" value="ZINC_FINGER_C2H2_1"/>
    <property type="match status" value="6"/>
</dbReference>
<feature type="compositionally biased region" description="Basic and acidic residues" evidence="8">
    <location>
        <begin position="747"/>
        <end position="761"/>
    </location>
</feature>
<reference evidence="10 11" key="1">
    <citation type="submission" date="2020-10" db="EMBL/GenBank/DDBJ databases">
        <title>Chromosome-scale genome assembly of the Allis shad, Alosa alosa.</title>
        <authorList>
            <person name="Margot Z."/>
            <person name="Christophe K."/>
            <person name="Cabau C."/>
            <person name="Louis A."/>
            <person name="Berthelot C."/>
            <person name="Parey E."/>
            <person name="Roest Crollius H."/>
            <person name="Montfort J."/>
            <person name="Robinson-Rechavi M."/>
            <person name="Bucao C."/>
            <person name="Bouchez O."/>
            <person name="Gislard M."/>
            <person name="Lluch J."/>
            <person name="Milhes M."/>
            <person name="Lampietro C."/>
            <person name="Lopez Roques C."/>
            <person name="Donnadieu C."/>
            <person name="Braasch I."/>
            <person name="Desvignes T."/>
            <person name="Postlethwait J."/>
            <person name="Bobe J."/>
            <person name="Guiguen Y."/>
        </authorList>
    </citation>
    <scope>NUCLEOTIDE SEQUENCE [LARGE SCALE GENOMIC DNA]</scope>
    <source>
        <strain evidence="10">M-15738</strain>
        <tissue evidence="10">Blood</tissue>
    </source>
</reference>
<sequence>MMDQSTKRPKRRLSEEQKKKKRELDKKRDQTRVNIGQAFEEWRQVRDSEDCKTDADLALLLLKFHVRAGEVVVQLECLLQLFQRCFECCSICSIRKSREGRFLNVTQKCQQCQASRKWRSHPPEQIIRDPTSNQEVVEETVLLSFGDSDSESDEEVKDYNLLSQEEEDQINQSEEDLMSQSEEEVKGHHPPNQTFVGEGCLAETSDDLGHTRTEKVNNSVIHTPGASNNRLHDQEEDDKNDSHSSVSWEVTIVDRMEEEKSEVQEPKEEMEHEDEVADVEEDLERQDSVDDDWYPNCEDVEQSSASEDKDSDAEFVPRPCRKSKRELNSDPYAEPILPLVWCSLCGSRFKHTCFRQRHSRLYGCLQCGIKTKKMDTSGGNKEDTPTNNQETNNSCNQDSFTSSNQETVRCENQDTCSNQGTIRCDEQNISNGDNQGPDSGSRQWTATDGNQSGSGSSQGMTTSSCTHETSCCKVRSPGIRYIDIQGLDYIGHQVANKNAHEESFSLNTETFPDGGHSQAVHIEDLAVHFKSLSDFQNHALKCHGIRPLRTLCVDCGKFLTMVNLVDGGPRHICEHKVKPIVCPSCGKRFATEVGLQTHNDRIHSEKYSLTCRYCLEAFKSPEDKEEHEKSHEAEVLKYHCPDCSLRFSDRPSWCAHRKSHWPNGKHICEVCNKGFRFAVALIRHMAIHTGQKPYSCKLCDRSFNQPGHLKSHMRLHTGERPFKCQDCGQCFNHNVSLKNHIQRHHGPGADKRNSGKGGKDGIRRKKKQLRFSMLARCSGQYREV</sequence>
<comment type="caution">
    <text evidence="10">The sequence shown here is derived from an EMBL/GenBank/DDBJ whole genome shotgun (WGS) entry which is preliminary data.</text>
</comment>
<dbReference type="GO" id="GO:0000981">
    <property type="term" value="F:DNA-binding transcription factor activity, RNA polymerase II-specific"/>
    <property type="evidence" value="ECO:0007669"/>
    <property type="project" value="TreeGrafter"/>
</dbReference>
<dbReference type="Proteomes" id="UP000823561">
    <property type="component" value="Chromosome 1"/>
</dbReference>
<feature type="region of interest" description="Disordered" evidence="8">
    <location>
        <begin position="741"/>
        <end position="765"/>
    </location>
</feature>
<dbReference type="GO" id="GO:0005634">
    <property type="term" value="C:nucleus"/>
    <property type="evidence" value="ECO:0007669"/>
    <property type="project" value="UniProtKB-SubCell"/>
</dbReference>
<keyword evidence="4 7" id="KW-0863">Zinc-finger</keyword>
<dbReference type="PROSITE" id="PS50157">
    <property type="entry name" value="ZINC_FINGER_C2H2_2"/>
    <property type="match status" value="5"/>
</dbReference>
<evidence type="ECO:0000256" key="5">
    <source>
        <dbReference type="ARBA" id="ARBA00022833"/>
    </source>
</evidence>
<feature type="compositionally biased region" description="Acidic residues" evidence="8">
    <location>
        <begin position="167"/>
        <end position="177"/>
    </location>
</feature>
<feature type="region of interest" description="Disordered" evidence="8">
    <location>
        <begin position="374"/>
        <end position="400"/>
    </location>
</feature>
<keyword evidence="3" id="KW-0677">Repeat</keyword>
<dbReference type="GO" id="GO:0008270">
    <property type="term" value="F:zinc ion binding"/>
    <property type="evidence" value="ECO:0007669"/>
    <property type="project" value="UniProtKB-KW"/>
</dbReference>
<dbReference type="InterPro" id="IPR036236">
    <property type="entry name" value="Znf_C2H2_sf"/>
</dbReference>
<feature type="domain" description="C2H2-type" evidence="9">
    <location>
        <begin position="580"/>
        <end position="608"/>
    </location>
</feature>
<feature type="compositionally biased region" description="Basic and acidic residues" evidence="8">
    <location>
        <begin position="374"/>
        <end position="384"/>
    </location>
</feature>
<gene>
    <name evidence="10" type="ORF">AALO_G00005990</name>
</gene>
<feature type="compositionally biased region" description="Polar residues" evidence="8">
    <location>
        <begin position="385"/>
        <end position="400"/>
    </location>
</feature>
<dbReference type="Gene3D" id="3.30.160.60">
    <property type="entry name" value="Classic Zinc Finger"/>
    <property type="match status" value="5"/>
</dbReference>
<protein>
    <recommendedName>
        <fullName evidence="9">C2H2-type domain-containing protein</fullName>
    </recommendedName>
</protein>
<dbReference type="FunFam" id="3.30.160.60:FF:000624">
    <property type="entry name" value="zinc finger protein 697"/>
    <property type="match status" value="1"/>
</dbReference>
<feature type="compositionally biased region" description="Basic and acidic residues" evidence="8">
    <location>
        <begin position="12"/>
        <end position="29"/>
    </location>
</feature>
<organism evidence="10 11">
    <name type="scientific">Alosa alosa</name>
    <name type="common">allis shad</name>
    <dbReference type="NCBI Taxonomy" id="278164"/>
    <lineage>
        <taxon>Eukaryota</taxon>
        <taxon>Metazoa</taxon>
        <taxon>Chordata</taxon>
        <taxon>Craniata</taxon>
        <taxon>Vertebrata</taxon>
        <taxon>Euteleostomi</taxon>
        <taxon>Actinopterygii</taxon>
        <taxon>Neopterygii</taxon>
        <taxon>Teleostei</taxon>
        <taxon>Clupei</taxon>
        <taxon>Clupeiformes</taxon>
        <taxon>Clupeoidei</taxon>
        <taxon>Clupeidae</taxon>
        <taxon>Alosa</taxon>
    </lineage>
</organism>
<evidence type="ECO:0000259" key="9">
    <source>
        <dbReference type="PROSITE" id="PS50157"/>
    </source>
</evidence>
<feature type="region of interest" description="Disordered" evidence="8">
    <location>
        <begin position="1"/>
        <end position="29"/>
    </location>
</feature>
<evidence type="ECO:0000313" key="10">
    <source>
        <dbReference type="EMBL" id="KAG5285664.1"/>
    </source>
</evidence>
<dbReference type="Pfam" id="PF00096">
    <property type="entry name" value="zf-C2H2"/>
    <property type="match status" value="3"/>
</dbReference>
<dbReference type="SMART" id="SM00355">
    <property type="entry name" value="ZnF_C2H2"/>
    <property type="match status" value="6"/>
</dbReference>
<comment type="subcellular location">
    <subcellularLocation>
        <location evidence="1">Nucleus</location>
    </subcellularLocation>
</comment>
<evidence type="ECO:0000256" key="7">
    <source>
        <dbReference type="PROSITE-ProRule" id="PRU00042"/>
    </source>
</evidence>
<evidence type="ECO:0000256" key="4">
    <source>
        <dbReference type="ARBA" id="ARBA00022771"/>
    </source>
</evidence>
<feature type="domain" description="C2H2-type" evidence="9">
    <location>
        <begin position="694"/>
        <end position="721"/>
    </location>
</feature>
<evidence type="ECO:0000256" key="6">
    <source>
        <dbReference type="ARBA" id="ARBA00023242"/>
    </source>
</evidence>
<dbReference type="EMBL" id="JADWDJ010000001">
    <property type="protein sequence ID" value="KAG5285664.1"/>
    <property type="molecule type" value="Genomic_DNA"/>
</dbReference>
<feature type="region of interest" description="Disordered" evidence="8">
    <location>
        <begin position="215"/>
        <end position="317"/>
    </location>
</feature>
<dbReference type="PANTHER" id="PTHR24394:SF58">
    <property type="entry name" value="ZINC FINGER AND BTB DOMAIN CONTAINING 33"/>
    <property type="match status" value="1"/>
</dbReference>
<feature type="domain" description="C2H2-type" evidence="9">
    <location>
        <begin position="666"/>
        <end position="693"/>
    </location>
</feature>
<feature type="domain" description="C2H2-type" evidence="9">
    <location>
        <begin position="638"/>
        <end position="660"/>
    </location>
</feature>
<feature type="compositionally biased region" description="Low complexity" evidence="8">
    <location>
        <begin position="451"/>
        <end position="462"/>
    </location>
</feature>
<accession>A0AAV6HE84</accession>
<dbReference type="AlphaFoldDB" id="A0AAV6HE84"/>
<dbReference type="InterPro" id="IPR013087">
    <property type="entry name" value="Znf_C2H2_type"/>
</dbReference>
<dbReference type="PANTHER" id="PTHR24394">
    <property type="entry name" value="ZINC FINGER PROTEIN"/>
    <property type="match status" value="1"/>
</dbReference>
<evidence type="ECO:0000256" key="1">
    <source>
        <dbReference type="ARBA" id="ARBA00004123"/>
    </source>
</evidence>
<feature type="compositionally biased region" description="Polar residues" evidence="8">
    <location>
        <begin position="216"/>
        <end position="229"/>
    </location>
</feature>
<keyword evidence="6" id="KW-0539">Nucleus</keyword>
<dbReference type="SUPFAM" id="SSF57667">
    <property type="entry name" value="beta-beta-alpha zinc fingers"/>
    <property type="match status" value="3"/>
</dbReference>
<keyword evidence="11" id="KW-1185">Reference proteome</keyword>
<proteinExistence type="predicted"/>
<feature type="compositionally biased region" description="Basic and acidic residues" evidence="8">
    <location>
        <begin position="252"/>
        <end position="270"/>
    </location>
</feature>